<sequence length="172" mass="18458">MAVDNEAAAPRNTRTKPRAGRAVAGLVIIVLLVAVGVLGYLLWQDQRQDALRQSAADDATRLVIQLATYDHTDVDQNLDAVVAEATPGFADRYREVSEGLRELLASGEGTSTGTVTHSAVESLDGDTAVVLVFLDQEVTNVTVPDGRVDSSRMVVTVVRDGDRWLLEDAQLA</sequence>
<evidence type="ECO:0000256" key="2">
    <source>
        <dbReference type="ARBA" id="ARBA00023136"/>
    </source>
</evidence>
<gene>
    <name evidence="4" type="ORF">ACFO7U_11765</name>
</gene>
<protein>
    <recommendedName>
        <fullName evidence="6">H domain protein</fullName>
    </recommendedName>
</protein>
<comment type="subcellular location">
    <subcellularLocation>
        <location evidence="1">Membrane</location>
    </subcellularLocation>
</comment>
<comment type="caution">
    <text evidence="4">The sequence shown here is derived from an EMBL/GenBank/DDBJ whole genome shotgun (WGS) entry which is preliminary data.</text>
</comment>
<keyword evidence="3" id="KW-1133">Transmembrane helix</keyword>
<name>A0ABV9PSQ9_9ACTN</name>
<dbReference type="PANTHER" id="PTHR37042:SF4">
    <property type="entry name" value="OUTER MEMBRANE PROTEIN RV1973"/>
    <property type="match status" value="1"/>
</dbReference>
<organism evidence="4 5">
    <name type="scientific">Dietzia aurantiaca</name>
    <dbReference type="NCBI Taxonomy" id="983873"/>
    <lineage>
        <taxon>Bacteria</taxon>
        <taxon>Bacillati</taxon>
        <taxon>Actinomycetota</taxon>
        <taxon>Actinomycetes</taxon>
        <taxon>Mycobacteriales</taxon>
        <taxon>Dietziaceae</taxon>
        <taxon>Dietzia</taxon>
    </lineage>
</organism>
<dbReference type="Proteomes" id="UP001595836">
    <property type="component" value="Unassembled WGS sequence"/>
</dbReference>
<evidence type="ECO:0000256" key="3">
    <source>
        <dbReference type="SAM" id="Phobius"/>
    </source>
</evidence>
<evidence type="ECO:0000313" key="5">
    <source>
        <dbReference type="Proteomes" id="UP001595836"/>
    </source>
</evidence>
<dbReference type="EMBL" id="JBHSHP010000043">
    <property type="protein sequence ID" value="MFC4755449.1"/>
    <property type="molecule type" value="Genomic_DNA"/>
</dbReference>
<keyword evidence="3" id="KW-0812">Transmembrane</keyword>
<evidence type="ECO:0000313" key="4">
    <source>
        <dbReference type="EMBL" id="MFC4755449.1"/>
    </source>
</evidence>
<dbReference type="Gene3D" id="3.10.450.50">
    <property type="match status" value="1"/>
</dbReference>
<dbReference type="RefSeq" id="WP_344994185.1">
    <property type="nucleotide sequence ID" value="NZ_BAABCD010000039.1"/>
</dbReference>
<reference evidence="5" key="1">
    <citation type="journal article" date="2019" name="Int. J. Syst. Evol. Microbiol.">
        <title>The Global Catalogue of Microorganisms (GCM) 10K type strain sequencing project: providing services to taxonomists for standard genome sequencing and annotation.</title>
        <authorList>
            <consortium name="The Broad Institute Genomics Platform"/>
            <consortium name="The Broad Institute Genome Sequencing Center for Infectious Disease"/>
            <person name="Wu L."/>
            <person name="Ma J."/>
        </authorList>
    </citation>
    <scope>NUCLEOTIDE SEQUENCE [LARGE SCALE GENOMIC DNA]</scope>
    <source>
        <strain evidence="5">JCM 11882</strain>
    </source>
</reference>
<feature type="transmembrane region" description="Helical" evidence="3">
    <location>
        <begin position="22"/>
        <end position="43"/>
    </location>
</feature>
<dbReference type="PANTHER" id="PTHR37042">
    <property type="entry name" value="OUTER MEMBRANE PROTEIN RV1973"/>
    <property type="match status" value="1"/>
</dbReference>
<evidence type="ECO:0008006" key="6">
    <source>
        <dbReference type="Google" id="ProtNLM"/>
    </source>
</evidence>
<keyword evidence="5" id="KW-1185">Reference proteome</keyword>
<evidence type="ECO:0000256" key="1">
    <source>
        <dbReference type="ARBA" id="ARBA00004370"/>
    </source>
</evidence>
<accession>A0ABV9PSQ9</accession>
<proteinExistence type="predicted"/>
<keyword evidence="2 3" id="KW-0472">Membrane</keyword>